<dbReference type="CDD" id="cd05327">
    <property type="entry name" value="retinol-DH_like_SDR_c_like"/>
    <property type="match status" value="1"/>
</dbReference>
<proteinExistence type="inferred from homology"/>
<dbReference type="SUPFAM" id="SSF51735">
    <property type="entry name" value="NAD(P)-binding Rossmann-fold domains"/>
    <property type="match status" value="1"/>
</dbReference>
<dbReference type="Proteomes" id="UP001187682">
    <property type="component" value="Unassembled WGS sequence"/>
</dbReference>
<dbReference type="AlphaFoldDB" id="A0AAE8N8B5"/>
<gene>
    <name evidence="4" type="ORF">DNG_09501</name>
</gene>
<keyword evidence="5" id="KW-1185">Reference proteome</keyword>
<evidence type="ECO:0000256" key="2">
    <source>
        <dbReference type="ARBA" id="ARBA00023002"/>
    </source>
</evidence>
<keyword evidence="2" id="KW-0560">Oxidoreductase</keyword>
<dbReference type="InterPro" id="IPR002347">
    <property type="entry name" value="SDR_fam"/>
</dbReference>
<dbReference type="PANTHER" id="PTHR24320:SF272">
    <property type="entry name" value="NAD(P)-BINDING ROSSMANN-FOLD SUPERFAMILY PROTEIN"/>
    <property type="match status" value="1"/>
</dbReference>
<feature type="region of interest" description="Disordered" evidence="3">
    <location>
        <begin position="1"/>
        <end position="20"/>
    </location>
</feature>
<sequence length="341" mass="36431">MSRYQAAHENPSGPGDARPTALQIVEDEGRVGELTGKTVFITGANQGLGLETARALLATGATIYLGVRDLKKGQQAVDDLLASGQTTNKSLHLIEISLDSLDSVRSAAEAFLSKTSSLNILILNAGIMASPKGKTKDGFESQFGICHVGHFLLFQLLKGALLAGSTPEFNSRVVSLSSIGHRCGGIRFDDLRFDDEGSYDPWVAYGQAKTANIYTANEIERRYGAKGIHGLPLHPGGIATNLGQYLDPEFVKVMSSDPEVLRYMKSPEQGAATSVYAAISKEWEGRGGRYLADCAEQGPMKPGTSPLSGADVGYAPWAYDEEKSKKLWTISCGLVGVQDAD</sequence>
<protein>
    <submittedName>
        <fullName evidence="4">Related to reductases</fullName>
    </submittedName>
</protein>
<evidence type="ECO:0000313" key="5">
    <source>
        <dbReference type="Proteomes" id="UP001187682"/>
    </source>
</evidence>
<evidence type="ECO:0000256" key="1">
    <source>
        <dbReference type="ARBA" id="ARBA00006484"/>
    </source>
</evidence>
<evidence type="ECO:0000313" key="4">
    <source>
        <dbReference type="EMBL" id="SPO06807.1"/>
    </source>
</evidence>
<name>A0AAE8N8B5_9PEZI</name>
<comment type="similarity">
    <text evidence="1">Belongs to the short-chain dehydrogenases/reductases (SDR) family.</text>
</comment>
<comment type="caution">
    <text evidence="4">The sequence shown here is derived from an EMBL/GenBank/DDBJ whole genome shotgun (WGS) entry which is preliminary data.</text>
</comment>
<dbReference type="Gene3D" id="3.40.50.720">
    <property type="entry name" value="NAD(P)-binding Rossmann-like Domain"/>
    <property type="match status" value="1"/>
</dbReference>
<accession>A0AAE8N8B5</accession>
<dbReference type="PANTHER" id="PTHR24320">
    <property type="entry name" value="RETINOL DEHYDROGENASE"/>
    <property type="match status" value="1"/>
</dbReference>
<dbReference type="Pfam" id="PF00106">
    <property type="entry name" value="adh_short"/>
    <property type="match status" value="1"/>
</dbReference>
<evidence type="ECO:0000256" key="3">
    <source>
        <dbReference type="SAM" id="MobiDB-lite"/>
    </source>
</evidence>
<dbReference type="PRINTS" id="PR00081">
    <property type="entry name" value="GDHRDH"/>
</dbReference>
<dbReference type="GO" id="GO:0016491">
    <property type="term" value="F:oxidoreductase activity"/>
    <property type="evidence" value="ECO:0007669"/>
    <property type="project" value="UniProtKB-KW"/>
</dbReference>
<reference evidence="4" key="1">
    <citation type="submission" date="2018-03" db="EMBL/GenBank/DDBJ databases">
        <authorList>
            <person name="Guldener U."/>
        </authorList>
    </citation>
    <scope>NUCLEOTIDE SEQUENCE</scope>
</reference>
<dbReference type="InterPro" id="IPR036291">
    <property type="entry name" value="NAD(P)-bd_dom_sf"/>
</dbReference>
<dbReference type="EMBL" id="ONZQ02000017">
    <property type="protein sequence ID" value="SPO06807.1"/>
    <property type="molecule type" value="Genomic_DNA"/>
</dbReference>
<organism evidence="4 5">
    <name type="scientific">Cephalotrichum gorgonifer</name>
    <dbReference type="NCBI Taxonomy" id="2041049"/>
    <lineage>
        <taxon>Eukaryota</taxon>
        <taxon>Fungi</taxon>
        <taxon>Dikarya</taxon>
        <taxon>Ascomycota</taxon>
        <taxon>Pezizomycotina</taxon>
        <taxon>Sordariomycetes</taxon>
        <taxon>Hypocreomycetidae</taxon>
        <taxon>Microascales</taxon>
        <taxon>Microascaceae</taxon>
        <taxon>Cephalotrichum</taxon>
    </lineage>
</organism>